<keyword evidence="2" id="KW-1185">Reference proteome</keyword>
<sequence length="57" mass="6861">MLFFTVCYSFYISTYSLRCQKQLILCSSKLSFYLRDVSCPLFFSLLSDYFYSYEEIS</sequence>
<dbReference type="EMBL" id="KC821624">
    <property type="protein sequence ID" value="AGO49009.1"/>
    <property type="molecule type" value="Genomic_DNA"/>
</dbReference>
<gene>
    <name evidence="1" type="ORF">Phi14:2_gp131</name>
</gene>
<organism evidence="1 2">
    <name type="scientific">Cellulophaga phage phi14:2</name>
    <dbReference type="NCBI Taxonomy" id="1327990"/>
    <lineage>
        <taxon>Viruses</taxon>
        <taxon>Duplodnaviria</taxon>
        <taxon>Heunggongvirae</taxon>
        <taxon>Uroviricota</taxon>
        <taxon>Caudoviricetes</taxon>
        <taxon>Crassvirales</taxon>
        <taxon>Steigviridae</taxon>
        <taxon>Asinivirinae</taxon>
        <taxon>Akihdevirus</taxon>
        <taxon>Akihdevirus balticus</taxon>
    </lineage>
</organism>
<reference evidence="2" key="2">
    <citation type="submission" date="2013-03" db="EMBL/GenBank/DDBJ databases">
        <title>The Cellulophaga phages: a novel, diverse, and globally ubiquitous model system.</title>
        <authorList>
            <person name="Holmfeldt K."/>
            <person name="Solonenko N."/>
            <person name="Shah M."/>
            <person name="Corrier K."/>
            <person name="Riemann L."/>
            <person name="VerBerkmoes N.C."/>
            <person name="Sullivan M.B."/>
        </authorList>
    </citation>
    <scope>NUCLEOTIDE SEQUENCE [LARGE SCALE GENOMIC DNA]</scope>
</reference>
<proteinExistence type="predicted"/>
<reference evidence="1 2" key="1">
    <citation type="journal article" date="2013" name="Proc. Natl. Acad. Sci. U.S.A.">
        <title>Twelve previously unknown phage genera are ubiquitous in global oceans.</title>
        <authorList>
            <person name="Holmfeldt K."/>
            <person name="Solonenko N."/>
            <person name="Shah M."/>
            <person name="Corrier K."/>
            <person name="Riemann L."/>
            <person name="Verberkmoes N.C."/>
            <person name="Sullivan M.B."/>
        </authorList>
    </citation>
    <scope>NUCLEOTIDE SEQUENCE [LARGE SCALE GENOMIC DNA]</scope>
    <source>
        <strain evidence="1">Phi14:2</strain>
    </source>
</reference>
<evidence type="ECO:0000313" key="2">
    <source>
        <dbReference type="Proteomes" id="UP000014725"/>
    </source>
</evidence>
<evidence type="ECO:0000313" key="1">
    <source>
        <dbReference type="EMBL" id="AGO49009.1"/>
    </source>
</evidence>
<protein>
    <submittedName>
        <fullName evidence="1">Uncharacterized protein</fullName>
    </submittedName>
</protein>
<accession>S0A0C2</accession>
<name>S0A0C2_9CAUD</name>
<dbReference type="Proteomes" id="UP000014725">
    <property type="component" value="Segment"/>
</dbReference>